<organism evidence="6 7">
    <name type="scientific">Diaporthe vaccinii</name>
    <dbReference type="NCBI Taxonomy" id="105482"/>
    <lineage>
        <taxon>Eukaryota</taxon>
        <taxon>Fungi</taxon>
        <taxon>Dikarya</taxon>
        <taxon>Ascomycota</taxon>
        <taxon>Pezizomycotina</taxon>
        <taxon>Sordariomycetes</taxon>
        <taxon>Sordariomycetidae</taxon>
        <taxon>Diaporthales</taxon>
        <taxon>Diaporthaceae</taxon>
        <taxon>Diaporthe</taxon>
        <taxon>Diaporthe eres species complex</taxon>
    </lineage>
</organism>
<evidence type="ECO:0000313" key="6">
    <source>
        <dbReference type="EMBL" id="KAL2292564.1"/>
    </source>
</evidence>
<comment type="caution">
    <text evidence="6">The sequence shown here is derived from an EMBL/GenBank/DDBJ whole genome shotgun (WGS) entry which is preliminary data.</text>
</comment>
<feature type="domain" description="MYND-type" evidence="5">
    <location>
        <begin position="184"/>
        <end position="226"/>
    </location>
</feature>
<proteinExistence type="predicted"/>
<accession>A0ABR4FCY9</accession>
<keyword evidence="1" id="KW-0479">Metal-binding</keyword>
<reference evidence="6 7" key="1">
    <citation type="submission" date="2024-03" db="EMBL/GenBank/DDBJ databases">
        <title>A high-quality draft genome sequence of Diaporthe vaccinii, a causative agent of upright dieback and viscid rot disease in cranberry plants.</title>
        <authorList>
            <person name="Sarrasin M."/>
            <person name="Lang B.F."/>
            <person name="Burger G."/>
        </authorList>
    </citation>
    <scope>NUCLEOTIDE SEQUENCE [LARGE SCALE GENOMIC DNA]</scope>
    <source>
        <strain evidence="6 7">IS7</strain>
    </source>
</reference>
<sequence>MTAMQTNWHLSTYTMDDIVRSFNRLARPRTTPSGLSNHWVFGVRHVPLEPPGDLVVAVHPRSEFFLQGGPGQILSSSSVSDKAQALLPFLLDAFVKGSQSPSGSERTDPPPFAPWTWATEDPELAKALEELLSQYGVVNELCRVGTCSEDDKHILEAAWSAVYRTMTSLIGGGSAVTLGDTTRCHGCGLSGESFSEPLKKCSACGKAWYHSQDCQRKHWKKHKPACLANRPTKPKTDSSASSASAAGSKVDAHKYYNTTARLSSEAQALMRTLYLSFPPSPTATEGIAKPLHSLIYAGKDTPENMQALFGPDWRRSIGKDHDEDRLDVLLDPPRGSPSYVLHQWLSPDNRLERSPRPATDAEQQMIGKVREMQDTVRRRIGAGKSPSSADMQAILSSYGPDWTSHVQTYTLAINTMDQGVRR</sequence>
<dbReference type="Proteomes" id="UP001600888">
    <property type="component" value="Unassembled WGS sequence"/>
</dbReference>
<evidence type="ECO:0000256" key="4">
    <source>
        <dbReference type="PROSITE-ProRule" id="PRU00134"/>
    </source>
</evidence>
<evidence type="ECO:0000313" key="7">
    <source>
        <dbReference type="Proteomes" id="UP001600888"/>
    </source>
</evidence>
<gene>
    <name evidence="6" type="ORF">FJTKL_09512</name>
</gene>
<dbReference type="PROSITE" id="PS50865">
    <property type="entry name" value="ZF_MYND_2"/>
    <property type="match status" value="1"/>
</dbReference>
<dbReference type="EMBL" id="JBAWTH010000003">
    <property type="protein sequence ID" value="KAL2292564.1"/>
    <property type="molecule type" value="Genomic_DNA"/>
</dbReference>
<name>A0ABR4FCY9_9PEZI</name>
<evidence type="ECO:0000256" key="3">
    <source>
        <dbReference type="ARBA" id="ARBA00022833"/>
    </source>
</evidence>
<keyword evidence="7" id="KW-1185">Reference proteome</keyword>
<keyword evidence="2 4" id="KW-0863">Zinc-finger</keyword>
<protein>
    <recommendedName>
        <fullName evidence="5">MYND-type domain-containing protein</fullName>
    </recommendedName>
</protein>
<dbReference type="Pfam" id="PF01753">
    <property type="entry name" value="zf-MYND"/>
    <property type="match status" value="1"/>
</dbReference>
<dbReference type="Gene3D" id="6.10.140.2220">
    <property type="match status" value="1"/>
</dbReference>
<dbReference type="InterPro" id="IPR002893">
    <property type="entry name" value="Znf_MYND"/>
</dbReference>
<evidence type="ECO:0000256" key="1">
    <source>
        <dbReference type="ARBA" id="ARBA00022723"/>
    </source>
</evidence>
<dbReference type="SUPFAM" id="SSF144232">
    <property type="entry name" value="HIT/MYND zinc finger-like"/>
    <property type="match status" value="1"/>
</dbReference>
<keyword evidence="3" id="KW-0862">Zinc</keyword>
<evidence type="ECO:0000256" key="2">
    <source>
        <dbReference type="ARBA" id="ARBA00022771"/>
    </source>
</evidence>
<evidence type="ECO:0000259" key="5">
    <source>
        <dbReference type="PROSITE" id="PS50865"/>
    </source>
</evidence>